<evidence type="ECO:0000313" key="2">
    <source>
        <dbReference type="EMBL" id="AFU04564.1"/>
    </source>
</evidence>
<evidence type="ECO:0008006" key="4">
    <source>
        <dbReference type="Google" id="ProtNLM"/>
    </source>
</evidence>
<evidence type="ECO:0000256" key="1">
    <source>
        <dbReference type="SAM" id="SignalP"/>
    </source>
</evidence>
<keyword evidence="3" id="KW-1185">Reference proteome</keyword>
<dbReference type="KEGG" id="nbr:O3I_033075"/>
<dbReference type="AlphaFoldDB" id="K0F4M6"/>
<dbReference type="eggNOG" id="ENOG5031F8D">
    <property type="taxonomic scope" value="Bacteria"/>
</dbReference>
<protein>
    <recommendedName>
        <fullName evidence="4">Secreted protein</fullName>
    </recommendedName>
</protein>
<keyword evidence="1" id="KW-0732">Signal</keyword>
<organism evidence="2 3">
    <name type="scientific">Nocardia brasiliensis (strain ATCC 700358 / HUJEG-1)</name>
    <dbReference type="NCBI Taxonomy" id="1133849"/>
    <lineage>
        <taxon>Bacteria</taxon>
        <taxon>Bacillati</taxon>
        <taxon>Actinomycetota</taxon>
        <taxon>Actinomycetes</taxon>
        <taxon>Mycobacteriales</taxon>
        <taxon>Nocardiaceae</taxon>
        <taxon>Nocardia</taxon>
    </lineage>
</organism>
<feature type="chain" id="PRO_5038498172" description="Secreted protein" evidence="1">
    <location>
        <begin position="38"/>
        <end position="164"/>
    </location>
</feature>
<sequence>MFDLLDRYRWDGSMKSLTRTALIGAALCTAASGGAPAAVAAPGTPGEHLCTMKYPTPEGDFSTYATSEAFASSHNDGTFDLTLHTDANSDTGYDQQFRVVWANLDTGRSGGGDTSARVQGPDNVLSIPAVDTKPGRIALTLSVFNHGEGPNYTNGDCTLEYVAH</sequence>
<dbReference type="EMBL" id="CP003876">
    <property type="protein sequence ID" value="AFU04564.1"/>
    <property type="molecule type" value="Genomic_DNA"/>
</dbReference>
<dbReference type="Proteomes" id="UP000006304">
    <property type="component" value="Chromosome"/>
</dbReference>
<dbReference type="HOGENOM" id="CLU_1617287_0_0_11"/>
<evidence type="ECO:0000313" key="3">
    <source>
        <dbReference type="Proteomes" id="UP000006304"/>
    </source>
</evidence>
<proteinExistence type="predicted"/>
<name>K0F4M6_NOCB7</name>
<accession>K0F4M6</accession>
<feature type="signal peptide" evidence="1">
    <location>
        <begin position="1"/>
        <end position="37"/>
    </location>
</feature>
<reference evidence="2 3" key="1">
    <citation type="journal article" date="2012" name="J. Bacteriol.">
        <title>Complete genome sequence of Nocardia brasiliensis HUJEG-1.</title>
        <authorList>
            <person name="Vera-Cabrera L."/>
            <person name="Ortiz-Lopez R."/>
            <person name="Elizondo-Gonzalez R."/>
            <person name="Perez-Maya A.A."/>
            <person name="Ocampo-Candiani J."/>
        </authorList>
    </citation>
    <scope>NUCLEOTIDE SEQUENCE [LARGE SCALE GENOMIC DNA]</scope>
    <source>
        <strain evidence="3">ATCC 700358</strain>
    </source>
</reference>
<gene>
    <name evidence="2" type="ORF">O3I_033075</name>
</gene>